<gene>
    <name evidence="7" type="ORF">IWW36_000081</name>
</gene>
<evidence type="ECO:0000313" key="7">
    <source>
        <dbReference type="EMBL" id="KAJ2852724.1"/>
    </source>
</evidence>
<proteinExistence type="predicted"/>
<accession>A0A9W8IGJ8</accession>
<dbReference type="PROSITE" id="PS00497">
    <property type="entry name" value="TYROSINASE_1"/>
    <property type="match status" value="1"/>
</dbReference>
<evidence type="ECO:0000259" key="5">
    <source>
        <dbReference type="PROSITE" id="PS00497"/>
    </source>
</evidence>
<evidence type="ECO:0000259" key="6">
    <source>
        <dbReference type="PROSITE" id="PS00498"/>
    </source>
</evidence>
<feature type="signal peptide" evidence="4">
    <location>
        <begin position="1"/>
        <end position="19"/>
    </location>
</feature>
<reference evidence="7" key="1">
    <citation type="submission" date="2022-07" db="EMBL/GenBank/DDBJ databases">
        <title>Phylogenomic reconstructions and comparative analyses of Kickxellomycotina fungi.</title>
        <authorList>
            <person name="Reynolds N.K."/>
            <person name="Stajich J.E."/>
            <person name="Barry K."/>
            <person name="Grigoriev I.V."/>
            <person name="Crous P."/>
            <person name="Smith M.E."/>
        </authorList>
    </citation>
    <scope>NUCLEOTIDE SEQUENCE</scope>
    <source>
        <strain evidence="7">NRRL 1566</strain>
    </source>
</reference>
<sequence>MKLLAGLIGIAACMQQAVSLTPPPGADALAKCSNVIVRKEIRSLSADEWNTYKDAVNSAYNDRWIDWFGFLHEQVAPVVHSNAVFLVFHRKLTRDYEKILQRYSPSLAVPYWNEVLNYQDPTSSPVLSDNYFGGDGDAANDGCVPSGIAKDWTLVFPQSHCLRRKYGEGMSMKSWYSPEFVTSILQSSGTYADFRSGLENTVHGLPHLTLGGDMNTMHSPLDPVFWLHHANVDRLFAQWQAADPEKRTYEYNGYDIQNKAVSLDDYLTSTTTHVYEVMRLGYGDMCYTYDTLQSGGASSNSLSRRQKCIPRPTKATQTVKSLPKTVLEKYYPSFAKSGVSSVFEIELPDIDPRHPMASDINATAPATPWKPSEKMRGHMPKPATLTDEYIEMMYGNKSEVRSWERLAAEMVDELNAANYLSPYLYDRD</sequence>
<evidence type="ECO:0000256" key="4">
    <source>
        <dbReference type="SAM" id="SignalP"/>
    </source>
</evidence>
<evidence type="ECO:0000256" key="3">
    <source>
        <dbReference type="SAM" id="MobiDB-lite"/>
    </source>
</evidence>
<dbReference type="GO" id="GO:0016491">
    <property type="term" value="F:oxidoreductase activity"/>
    <property type="evidence" value="ECO:0007669"/>
    <property type="project" value="InterPro"/>
</dbReference>
<dbReference type="InterPro" id="IPR008922">
    <property type="entry name" value="Di-copper_centre_dom_sf"/>
</dbReference>
<dbReference type="PANTHER" id="PTHR11474:SF126">
    <property type="entry name" value="TYROSINASE-LIKE PROTEIN TYR-1-RELATED"/>
    <property type="match status" value="1"/>
</dbReference>
<keyword evidence="2" id="KW-0186">Copper</keyword>
<keyword evidence="8" id="KW-1185">Reference proteome</keyword>
<comment type="caution">
    <text evidence="7">The sequence shown here is derived from an EMBL/GenBank/DDBJ whole genome shotgun (WGS) entry which is preliminary data.</text>
</comment>
<evidence type="ECO:0000256" key="2">
    <source>
        <dbReference type="ARBA" id="ARBA00023008"/>
    </source>
</evidence>
<keyword evidence="1" id="KW-0479">Metal-binding</keyword>
<feature type="domain" description="Tyrosinase copper-binding" evidence="6">
    <location>
        <begin position="222"/>
        <end position="233"/>
    </location>
</feature>
<dbReference type="PROSITE" id="PS00498">
    <property type="entry name" value="TYROSINASE_2"/>
    <property type="match status" value="1"/>
</dbReference>
<dbReference type="EMBL" id="JANBUW010000001">
    <property type="protein sequence ID" value="KAJ2852724.1"/>
    <property type="molecule type" value="Genomic_DNA"/>
</dbReference>
<dbReference type="PRINTS" id="PR00092">
    <property type="entry name" value="TYROSINASE"/>
</dbReference>
<dbReference type="OrthoDB" id="6132182at2759"/>
<evidence type="ECO:0000256" key="1">
    <source>
        <dbReference type="ARBA" id="ARBA00022723"/>
    </source>
</evidence>
<evidence type="ECO:0000313" key="8">
    <source>
        <dbReference type="Proteomes" id="UP001139887"/>
    </source>
</evidence>
<feature type="chain" id="PRO_5040901142" description="Tyrosinase copper-binding domain-containing protein" evidence="4">
    <location>
        <begin position="20"/>
        <end position="428"/>
    </location>
</feature>
<dbReference type="Proteomes" id="UP001139887">
    <property type="component" value="Unassembled WGS sequence"/>
</dbReference>
<dbReference type="Gene3D" id="1.10.1280.10">
    <property type="entry name" value="Di-copper center containing domain from catechol oxidase"/>
    <property type="match status" value="1"/>
</dbReference>
<dbReference type="SUPFAM" id="SSF48056">
    <property type="entry name" value="Di-copper centre-containing domain"/>
    <property type="match status" value="1"/>
</dbReference>
<dbReference type="Pfam" id="PF00264">
    <property type="entry name" value="Tyrosinase"/>
    <property type="match status" value="1"/>
</dbReference>
<dbReference type="InterPro" id="IPR002227">
    <property type="entry name" value="Tyrosinase_Cu-bd"/>
</dbReference>
<dbReference type="AlphaFoldDB" id="A0A9W8IGJ8"/>
<protein>
    <recommendedName>
        <fullName evidence="5 6">Tyrosinase copper-binding domain-containing protein</fullName>
    </recommendedName>
</protein>
<keyword evidence="4" id="KW-0732">Signal</keyword>
<organism evidence="7 8">
    <name type="scientific">Coemansia brasiliensis</name>
    <dbReference type="NCBI Taxonomy" id="2650707"/>
    <lineage>
        <taxon>Eukaryota</taxon>
        <taxon>Fungi</taxon>
        <taxon>Fungi incertae sedis</taxon>
        <taxon>Zoopagomycota</taxon>
        <taxon>Kickxellomycotina</taxon>
        <taxon>Kickxellomycetes</taxon>
        <taxon>Kickxellales</taxon>
        <taxon>Kickxellaceae</taxon>
        <taxon>Coemansia</taxon>
    </lineage>
</organism>
<dbReference type="InterPro" id="IPR050316">
    <property type="entry name" value="Tyrosinase/Hemocyanin"/>
</dbReference>
<feature type="domain" description="Tyrosinase copper-binding" evidence="5">
    <location>
        <begin position="80"/>
        <end position="97"/>
    </location>
</feature>
<name>A0A9W8IGJ8_9FUNG</name>
<dbReference type="PANTHER" id="PTHR11474">
    <property type="entry name" value="TYROSINASE FAMILY MEMBER"/>
    <property type="match status" value="1"/>
</dbReference>
<feature type="region of interest" description="Disordered" evidence="3">
    <location>
        <begin position="355"/>
        <end position="380"/>
    </location>
</feature>
<dbReference type="GO" id="GO:0046872">
    <property type="term" value="F:metal ion binding"/>
    <property type="evidence" value="ECO:0007669"/>
    <property type="project" value="UniProtKB-KW"/>
</dbReference>